<dbReference type="EMBL" id="LAZR01020742">
    <property type="protein sequence ID" value="KKL87779.1"/>
    <property type="molecule type" value="Genomic_DNA"/>
</dbReference>
<protein>
    <submittedName>
        <fullName evidence="1">Uncharacterized protein</fullName>
    </submittedName>
</protein>
<dbReference type="AlphaFoldDB" id="A0A0F9FMZ3"/>
<accession>A0A0F9FMZ3</accession>
<evidence type="ECO:0000313" key="1">
    <source>
        <dbReference type="EMBL" id="KKL87779.1"/>
    </source>
</evidence>
<reference evidence="1" key="1">
    <citation type="journal article" date="2015" name="Nature">
        <title>Complex archaea that bridge the gap between prokaryotes and eukaryotes.</title>
        <authorList>
            <person name="Spang A."/>
            <person name="Saw J.H."/>
            <person name="Jorgensen S.L."/>
            <person name="Zaremba-Niedzwiedzka K."/>
            <person name="Martijn J."/>
            <person name="Lind A.E."/>
            <person name="van Eijk R."/>
            <person name="Schleper C."/>
            <person name="Guy L."/>
            <person name="Ettema T.J."/>
        </authorList>
    </citation>
    <scope>NUCLEOTIDE SEQUENCE</scope>
</reference>
<sequence length="103" mass="11438">MKITIVGDGLKIPGDEARLCSLYRDVETSAVSAESYLFSELLAERPSLCAEIRCGEQLALSVEGAHWSLTSWGQSRLAWEASLLKERWNLQGDLPRVCRVGRS</sequence>
<gene>
    <name evidence="1" type="ORF">LCGC14_1931330</name>
</gene>
<name>A0A0F9FMZ3_9ZZZZ</name>
<organism evidence="1">
    <name type="scientific">marine sediment metagenome</name>
    <dbReference type="NCBI Taxonomy" id="412755"/>
    <lineage>
        <taxon>unclassified sequences</taxon>
        <taxon>metagenomes</taxon>
        <taxon>ecological metagenomes</taxon>
    </lineage>
</organism>
<proteinExistence type="predicted"/>
<comment type="caution">
    <text evidence="1">The sequence shown here is derived from an EMBL/GenBank/DDBJ whole genome shotgun (WGS) entry which is preliminary data.</text>
</comment>